<dbReference type="InterPro" id="IPR006523">
    <property type="entry name" value="RinA"/>
</dbReference>
<sequence length="127" mass="14909">MSASIRVRKGTFKHVEDDLKSYHDYRREIIRLKNAILFNENGVGELNIDTGKTQKRIKHMENIVNAIDDVYNSLPKEKQRLVLVAYWTKPQTMTWEGIALNLHCGARTVYRWRDEIIETIADAMGWF</sequence>
<protein>
    <submittedName>
        <fullName evidence="1">Transcriptional regulator</fullName>
    </submittedName>
</protein>
<comment type="caution">
    <text evidence="1">The sequence shown here is derived from an EMBL/GenBank/DDBJ whole genome shotgun (WGS) entry which is preliminary data.</text>
</comment>
<accession>A0ABU6GAS9</accession>
<reference evidence="1 2" key="1">
    <citation type="submission" date="2023-03" db="EMBL/GenBank/DDBJ databases">
        <title>Bacillus Genome Sequencing.</title>
        <authorList>
            <person name="Dunlap C."/>
        </authorList>
    </citation>
    <scope>NUCLEOTIDE SEQUENCE [LARGE SCALE GENOMIC DNA]</scope>
    <source>
        <strain evidence="1 2">BD-533</strain>
    </source>
</reference>
<evidence type="ECO:0000313" key="2">
    <source>
        <dbReference type="Proteomes" id="UP001338137"/>
    </source>
</evidence>
<evidence type="ECO:0000313" key="1">
    <source>
        <dbReference type="EMBL" id="MEC0231305.1"/>
    </source>
</evidence>
<gene>
    <name evidence="1" type="ORF">P4I72_29825</name>
</gene>
<dbReference type="RefSeq" id="WP_326075292.1">
    <property type="nucleotide sequence ID" value="NZ_JARLKY010000090.1"/>
</dbReference>
<proteinExistence type="predicted"/>
<organism evidence="1 2">
    <name type="scientific">Paenibacillus alba</name>
    <dbReference type="NCBI Taxonomy" id="1197127"/>
    <lineage>
        <taxon>Bacteria</taxon>
        <taxon>Bacillati</taxon>
        <taxon>Bacillota</taxon>
        <taxon>Bacilli</taxon>
        <taxon>Bacillales</taxon>
        <taxon>Paenibacillaceae</taxon>
        <taxon>Paenibacillus</taxon>
    </lineage>
</organism>
<name>A0ABU6GAS9_9BACL</name>
<dbReference type="EMBL" id="JARLKY010000090">
    <property type="protein sequence ID" value="MEC0231305.1"/>
    <property type="molecule type" value="Genomic_DNA"/>
</dbReference>
<keyword evidence="2" id="KW-1185">Reference proteome</keyword>
<dbReference type="NCBIfam" id="TIGR01636">
    <property type="entry name" value="phage_rinA"/>
    <property type="match status" value="1"/>
</dbReference>
<dbReference type="Proteomes" id="UP001338137">
    <property type="component" value="Unassembled WGS sequence"/>
</dbReference>